<dbReference type="InterPro" id="IPR007219">
    <property type="entry name" value="XnlR_reg_dom"/>
</dbReference>
<dbReference type="Proteomes" id="UP000002668">
    <property type="component" value="Genome"/>
</dbReference>
<dbReference type="OMA" id="IYGEHTR"/>
<dbReference type="CDD" id="cd00067">
    <property type="entry name" value="GAL4"/>
    <property type="match status" value="1"/>
</dbReference>
<evidence type="ECO:0000313" key="14">
    <source>
        <dbReference type="Proteomes" id="UP000002668"/>
    </source>
</evidence>
<keyword evidence="5" id="KW-0238">DNA-binding</keyword>
<evidence type="ECO:0000256" key="9">
    <source>
        <dbReference type="ARBA" id="ARBA00041135"/>
    </source>
</evidence>
<feature type="region of interest" description="Disordered" evidence="11">
    <location>
        <begin position="175"/>
        <end position="210"/>
    </location>
</feature>
<dbReference type="InParanoid" id="E4ZPG7"/>
<dbReference type="InterPro" id="IPR051089">
    <property type="entry name" value="prtT"/>
</dbReference>
<dbReference type="GO" id="GO:0000981">
    <property type="term" value="F:DNA-binding transcription factor activity, RNA polymerase II-specific"/>
    <property type="evidence" value="ECO:0007669"/>
    <property type="project" value="InterPro"/>
</dbReference>
<evidence type="ECO:0000259" key="12">
    <source>
        <dbReference type="PROSITE" id="PS50048"/>
    </source>
</evidence>
<dbReference type="Pfam" id="PF00172">
    <property type="entry name" value="Zn_clus"/>
    <property type="match status" value="1"/>
</dbReference>
<dbReference type="SMART" id="SM00066">
    <property type="entry name" value="GAL4"/>
    <property type="match status" value="1"/>
</dbReference>
<dbReference type="GO" id="GO:0008270">
    <property type="term" value="F:zinc ion binding"/>
    <property type="evidence" value="ECO:0007669"/>
    <property type="project" value="InterPro"/>
</dbReference>
<proteinExistence type="inferred from homology"/>
<comment type="similarity">
    <text evidence="8">Belongs to the prtT family.</text>
</comment>
<feature type="region of interest" description="Disordered" evidence="11">
    <location>
        <begin position="1"/>
        <end position="47"/>
    </location>
</feature>
<evidence type="ECO:0000256" key="11">
    <source>
        <dbReference type="SAM" id="MobiDB-lite"/>
    </source>
</evidence>
<dbReference type="GO" id="GO:0000976">
    <property type="term" value="F:transcription cis-regulatory region binding"/>
    <property type="evidence" value="ECO:0007669"/>
    <property type="project" value="TreeGrafter"/>
</dbReference>
<dbReference type="PROSITE" id="PS00463">
    <property type="entry name" value="ZN2_CY6_FUNGAL_1"/>
    <property type="match status" value="1"/>
</dbReference>
<keyword evidence="2" id="KW-0479">Metal-binding</keyword>
<dbReference type="HOGENOM" id="CLU_357536_0_0_1"/>
<dbReference type="GO" id="GO:0006351">
    <property type="term" value="P:DNA-templated transcription"/>
    <property type="evidence" value="ECO:0007669"/>
    <property type="project" value="InterPro"/>
</dbReference>
<dbReference type="GO" id="GO:0005634">
    <property type="term" value="C:nucleus"/>
    <property type="evidence" value="ECO:0007669"/>
    <property type="project" value="UniProtKB-SubCell"/>
</dbReference>
<evidence type="ECO:0000256" key="6">
    <source>
        <dbReference type="ARBA" id="ARBA00023163"/>
    </source>
</evidence>
<dbReference type="VEuPathDB" id="FungiDB:LEMA_P040930.1"/>
<evidence type="ECO:0000256" key="5">
    <source>
        <dbReference type="ARBA" id="ARBA00023125"/>
    </source>
</evidence>
<feature type="domain" description="Zn(2)-C6 fungal-type" evidence="12">
    <location>
        <begin position="51"/>
        <end position="80"/>
    </location>
</feature>
<comment type="subcellular location">
    <subcellularLocation>
        <location evidence="1">Nucleus</location>
    </subcellularLocation>
</comment>
<dbReference type="Gene3D" id="4.10.240.10">
    <property type="entry name" value="Zn(2)-C6 fungal-type DNA-binding domain"/>
    <property type="match status" value="1"/>
</dbReference>
<dbReference type="CDD" id="cd12148">
    <property type="entry name" value="fungal_TF_MHR"/>
    <property type="match status" value="1"/>
</dbReference>
<keyword evidence="6" id="KW-0804">Transcription</keyword>
<evidence type="ECO:0000256" key="8">
    <source>
        <dbReference type="ARBA" id="ARBA00038134"/>
    </source>
</evidence>
<feature type="region of interest" description="Disordered" evidence="11">
    <location>
        <begin position="243"/>
        <end position="264"/>
    </location>
</feature>
<accession>E4ZPG7</accession>
<evidence type="ECO:0000256" key="1">
    <source>
        <dbReference type="ARBA" id="ARBA00004123"/>
    </source>
</evidence>
<dbReference type="AlphaFoldDB" id="E4ZPG7"/>
<evidence type="ECO:0000313" key="13">
    <source>
        <dbReference type="EMBL" id="CBX93192.1"/>
    </source>
</evidence>
<dbReference type="InterPro" id="IPR001138">
    <property type="entry name" value="Zn2Cys6_DnaBD"/>
</dbReference>
<keyword evidence="14" id="KW-1185">Reference proteome</keyword>
<gene>
    <name evidence="13" type="ORF">LEMA_P040930.1</name>
</gene>
<dbReference type="SMART" id="SM00906">
    <property type="entry name" value="Fungal_trans"/>
    <property type="match status" value="1"/>
</dbReference>
<dbReference type="PANTHER" id="PTHR31845:SF34">
    <property type="entry name" value="TRANSCRIPTIONAL ACTIVATOR OF PROTEASES PRTT"/>
    <property type="match status" value="1"/>
</dbReference>
<evidence type="ECO:0000256" key="2">
    <source>
        <dbReference type="ARBA" id="ARBA00022723"/>
    </source>
</evidence>
<dbReference type="EMBL" id="FP929105">
    <property type="protein sequence ID" value="CBX93192.1"/>
    <property type="molecule type" value="Genomic_DNA"/>
</dbReference>
<evidence type="ECO:0000256" key="3">
    <source>
        <dbReference type="ARBA" id="ARBA00022833"/>
    </source>
</evidence>
<dbReference type="PANTHER" id="PTHR31845">
    <property type="entry name" value="FINGER DOMAIN PROTEIN, PUTATIVE-RELATED"/>
    <property type="match status" value="1"/>
</dbReference>
<evidence type="ECO:0000256" key="4">
    <source>
        <dbReference type="ARBA" id="ARBA00023015"/>
    </source>
</evidence>
<reference evidence="14" key="1">
    <citation type="journal article" date="2011" name="Nat. Commun.">
        <title>Effector diversification within compartments of the Leptosphaeria maculans genome affected by Repeat-Induced Point mutations.</title>
        <authorList>
            <person name="Rouxel T."/>
            <person name="Grandaubert J."/>
            <person name="Hane J.K."/>
            <person name="Hoede C."/>
            <person name="van de Wouw A.P."/>
            <person name="Couloux A."/>
            <person name="Dominguez V."/>
            <person name="Anthouard V."/>
            <person name="Bally P."/>
            <person name="Bourras S."/>
            <person name="Cozijnsen A.J."/>
            <person name="Ciuffetti L.M."/>
            <person name="Degrave A."/>
            <person name="Dilmaghani A."/>
            <person name="Duret L."/>
            <person name="Fudal I."/>
            <person name="Goodwin S.B."/>
            <person name="Gout L."/>
            <person name="Glaser N."/>
            <person name="Linglin J."/>
            <person name="Kema G.H.J."/>
            <person name="Lapalu N."/>
            <person name="Lawrence C.B."/>
            <person name="May K."/>
            <person name="Meyer M."/>
            <person name="Ollivier B."/>
            <person name="Poulain J."/>
            <person name="Schoch C.L."/>
            <person name="Simon A."/>
            <person name="Spatafora J.W."/>
            <person name="Stachowiak A."/>
            <person name="Turgeon B.G."/>
            <person name="Tyler B.M."/>
            <person name="Vincent D."/>
            <person name="Weissenbach J."/>
            <person name="Amselem J."/>
            <person name="Quesneville H."/>
            <person name="Oliver R.P."/>
            <person name="Wincker P."/>
            <person name="Balesdent M.-H."/>
            <person name="Howlett B.J."/>
        </authorList>
    </citation>
    <scope>NUCLEOTIDE SEQUENCE [LARGE SCALE GENOMIC DNA]</scope>
    <source>
        <strain evidence="14">JN3 / isolate v23.1.3 / race Av1-4-5-6-7-8</strain>
    </source>
</reference>
<evidence type="ECO:0000256" key="10">
    <source>
        <dbReference type="ARBA" id="ARBA00042461"/>
    </source>
</evidence>
<organism evidence="14">
    <name type="scientific">Leptosphaeria maculans (strain JN3 / isolate v23.1.3 / race Av1-4-5-6-7-8)</name>
    <name type="common">Blackleg fungus</name>
    <name type="synonym">Phoma lingam</name>
    <dbReference type="NCBI Taxonomy" id="985895"/>
    <lineage>
        <taxon>Eukaryota</taxon>
        <taxon>Fungi</taxon>
        <taxon>Dikarya</taxon>
        <taxon>Ascomycota</taxon>
        <taxon>Pezizomycotina</taxon>
        <taxon>Dothideomycetes</taxon>
        <taxon>Pleosporomycetidae</taxon>
        <taxon>Pleosporales</taxon>
        <taxon>Pleosporineae</taxon>
        <taxon>Leptosphaeriaceae</taxon>
        <taxon>Plenodomus</taxon>
        <taxon>Plenodomus lingam/Leptosphaeria maculans species complex</taxon>
    </lineage>
</organism>
<dbReference type="InterPro" id="IPR036864">
    <property type="entry name" value="Zn2-C6_fun-type_DNA-bd_sf"/>
</dbReference>
<feature type="compositionally biased region" description="Low complexity" evidence="11">
    <location>
        <begin position="1"/>
        <end position="22"/>
    </location>
</feature>
<dbReference type="SUPFAM" id="SSF57701">
    <property type="entry name" value="Zn2/Cys6 DNA-binding domain"/>
    <property type="match status" value="1"/>
</dbReference>
<keyword evidence="3" id="KW-0862">Zinc</keyword>
<dbReference type="eggNOG" id="ENOG502RD55">
    <property type="taxonomic scope" value="Eukaryota"/>
</dbReference>
<feature type="region of interest" description="Disordered" evidence="11">
    <location>
        <begin position="115"/>
        <end position="156"/>
    </location>
</feature>
<dbReference type="OrthoDB" id="3163292at2759"/>
<keyword evidence="4" id="KW-0805">Transcription regulation</keyword>
<feature type="compositionally biased region" description="Polar residues" evidence="11">
    <location>
        <begin position="198"/>
        <end position="210"/>
    </location>
</feature>
<protein>
    <recommendedName>
        <fullName evidence="9">Transcriptional activator of proteases prtT</fullName>
    </recommendedName>
    <alternativeName>
        <fullName evidence="10">Zn(2)-C6 zinc finger-containing protein prtT</fullName>
    </alternativeName>
</protein>
<keyword evidence="7" id="KW-0539">Nucleus</keyword>
<sequence>MSNSSAQTSTAPANPTTSAARNRGSRASRRNSPAHADRRSQRQRSQRAAWACERCRLKKLRCVGGHPCAACQRAEAECDFGDGGSSGDHTSSLTSQRLLQLEKTVVDLVASLNRRTHPPYSDASSQPPGPLTSPLPSLAQTAPFAPSDLTGPSYHGSTAELPAIMSRVQRSPAALSQANTVPASSYAVPGSLPRPRSQAMNATTPLSTSSVPEELGSRWIALQHNAAPFPPLMGHPAIWTEDAAGASPQGEQEERPTIGPTSYRANVGLNSEPVSERIIDEASAKALFSLFVRKCHPSSPLLDSSSDEDGHFNHVRASSPFLFTAILAVAGRYRTSYRNMQQTTSNLPPISDSAFDALADLAYAHLGFALFRKQHRLFDIQATMLLSVWIPRGNGQAADQWVTMGLCNRLAYRIGIPDACRSPAILNFTGSHQLEAGNIQEIRIALSRWYTWLNVTQYETFLSLGFGRPLTNQTIDPVPRQFLNTVRRLGLAAQVDLKAATYVTSLAELSPVSFRPLSLFHGQSTKFQSFQIATDLISGLKTSRSRTTSGQDSAQPSGTTWQRTLTLLSKLNPRLDEWQRQWTWDGSYDTIALDHYATLVKIYGEHTRLCLNSLSLNLVMTSPGNESRQNQLIVSSLGRACDAAVALVKHYCPTPGAESVVAYGGEYLVLILGQAAMFIVRLLVARLSQLLPVDPSVLVHYLKRAIEVLESSNISATNICAWMAQLCSGLASHAGVVLAPDGDVTDANMARKDTDLPELEWDFDLSAILAQDGPIGGTGLDLGHYFDFSM</sequence>
<dbReference type="STRING" id="985895.E4ZPG7"/>
<name>E4ZPG7_LEPMJ</name>
<dbReference type="PROSITE" id="PS50048">
    <property type="entry name" value="ZN2_CY6_FUNGAL_2"/>
    <property type="match status" value="1"/>
</dbReference>
<evidence type="ECO:0000256" key="7">
    <source>
        <dbReference type="ARBA" id="ARBA00023242"/>
    </source>
</evidence>